<name>A0A841LPW2_9HYPH</name>
<dbReference type="InterPro" id="IPR000682">
    <property type="entry name" value="PCMT"/>
</dbReference>
<comment type="subcellular location">
    <subcellularLocation>
        <location evidence="1">Cytoplasm</location>
    </subcellularLocation>
</comment>
<evidence type="ECO:0000256" key="8">
    <source>
        <dbReference type="ARBA" id="ARBA00022691"/>
    </source>
</evidence>
<dbReference type="GO" id="GO:0032259">
    <property type="term" value="P:methylation"/>
    <property type="evidence" value="ECO:0007669"/>
    <property type="project" value="UniProtKB-KW"/>
</dbReference>
<evidence type="ECO:0000313" key="13">
    <source>
        <dbReference type="Proteomes" id="UP000555393"/>
    </source>
</evidence>
<gene>
    <name evidence="12" type="ORF">FHS77_000597</name>
</gene>
<reference evidence="12 13" key="1">
    <citation type="submission" date="2020-08" db="EMBL/GenBank/DDBJ databases">
        <title>Genomic Encyclopedia of Type Strains, Phase IV (KMG-IV): sequencing the most valuable type-strain genomes for metagenomic binning, comparative biology and taxonomic classification.</title>
        <authorList>
            <person name="Goeker M."/>
        </authorList>
    </citation>
    <scope>NUCLEOTIDE SEQUENCE [LARGE SCALE GENOMIC DNA]</scope>
    <source>
        <strain evidence="12 13">DSM 22336</strain>
    </source>
</reference>
<evidence type="ECO:0000256" key="9">
    <source>
        <dbReference type="ARBA" id="ARBA00030757"/>
    </source>
</evidence>
<keyword evidence="6 12" id="KW-0489">Methyltransferase</keyword>
<evidence type="ECO:0000256" key="7">
    <source>
        <dbReference type="ARBA" id="ARBA00022679"/>
    </source>
</evidence>
<dbReference type="Pfam" id="PF01135">
    <property type="entry name" value="PCMT"/>
    <property type="match status" value="1"/>
</dbReference>
<evidence type="ECO:0000256" key="10">
    <source>
        <dbReference type="ARBA" id="ARBA00031323"/>
    </source>
</evidence>
<evidence type="ECO:0000256" key="11">
    <source>
        <dbReference type="ARBA" id="ARBA00031350"/>
    </source>
</evidence>
<dbReference type="SUPFAM" id="SSF53335">
    <property type="entry name" value="S-adenosyl-L-methionine-dependent methyltransferases"/>
    <property type="match status" value="1"/>
</dbReference>
<protein>
    <recommendedName>
        <fullName evidence="4">Protein-L-isoaspartate O-methyltransferase</fullName>
        <ecNumber evidence="3">2.1.1.77</ecNumber>
    </recommendedName>
    <alternativeName>
        <fullName evidence="11">L-isoaspartyl protein carboxyl methyltransferase</fullName>
    </alternativeName>
    <alternativeName>
        <fullName evidence="9">Protein L-isoaspartyl methyltransferase</fullName>
    </alternativeName>
    <alternativeName>
        <fullName evidence="10">Protein-beta-aspartate methyltransferase</fullName>
    </alternativeName>
</protein>
<dbReference type="CDD" id="cd02440">
    <property type="entry name" value="AdoMet_MTases"/>
    <property type="match status" value="1"/>
</dbReference>
<keyword evidence="7 12" id="KW-0808">Transferase</keyword>
<dbReference type="PANTHER" id="PTHR11579">
    <property type="entry name" value="PROTEIN-L-ISOASPARTATE O-METHYLTRANSFERASE"/>
    <property type="match status" value="1"/>
</dbReference>
<proteinExistence type="inferred from homology"/>
<evidence type="ECO:0000256" key="6">
    <source>
        <dbReference type="ARBA" id="ARBA00022603"/>
    </source>
</evidence>
<dbReference type="InterPro" id="IPR029063">
    <property type="entry name" value="SAM-dependent_MTases_sf"/>
</dbReference>
<dbReference type="Proteomes" id="UP000555393">
    <property type="component" value="Unassembled WGS sequence"/>
</dbReference>
<dbReference type="AlphaFoldDB" id="A0A841LPW2"/>
<accession>A0A841LPW2</accession>
<keyword evidence="13" id="KW-1185">Reference proteome</keyword>
<evidence type="ECO:0000256" key="1">
    <source>
        <dbReference type="ARBA" id="ARBA00004496"/>
    </source>
</evidence>
<evidence type="ECO:0000256" key="3">
    <source>
        <dbReference type="ARBA" id="ARBA00011890"/>
    </source>
</evidence>
<dbReference type="PANTHER" id="PTHR11579:SF0">
    <property type="entry name" value="PROTEIN-L-ISOASPARTATE(D-ASPARTATE) O-METHYLTRANSFERASE"/>
    <property type="match status" value="1"/>
</dbReference>
<evidence type="ECO:0000256" key="5">
    <source>
        <dbReference type="ARBA" id="ARBA00022490"/>
    </source>
</evidence>
<evidence type="ECO:0000256" key="4">
    <source>
        <dbReference type="ARBA" id="ARBA00013346"/>
    </source>
</evidence>
<dbReference type="NCBIfam" id="NF001453">
    <property type="entry name" value="PRK00312.1"/>
    <property type="match status" value="1"/>
</dbReference>
<evidence type="ECO:0000313" key="12">
    <source>
        <dbReference type="EMBL" id="MBB6260073.1"/>
    </source>
</evidence>
<sequence length="223" mass="24963">MNRASAHKRPKMSEREGFAAFVLRMRAIGLHDPRLFAAIESVQRQSFIDVNWMDLAYSSRTIPLPCGEYIESLDEQTRILSALNIEQNHRILEIGTGSGFTAAVMGRLATRVTSLDRYRSLCEHARSRIQALQIENINVKHADGRHGAAGGPFDRIVSWVAFEELPKHYIDLLATHGVLIAPVGPGDGVQMMTKLSKVGSRFEQEDLLYVRYQPFIDGLSSVL</sequence>
<dbReference type="RefSeq" id="WP_184219775.1">
    <property type="nucleotide sequence ID" value="NZ_JACIIU010000002.1"/>
</dbReference>
<dbReference type="EC" id="2.1.1.77" evidence="3"/>
<comment type="caution">
    <text evidence="12">The sequence shown here is derived from an EMBL/GenBank/DDBJ whole genome shotgun (WGS) entry which is preliminary data.</text>
</comment>
<dbReference type="EMBL" id="JACIIU010000002">
    <property type="protein sequence ID" value="MBB6260073.1"/>
    <property type="molecule type" value="Genomic_DNA"/>
</dbReference>
<keyword evidence="5" id="KW-0963">Cytoplasm</keyword>
<keyword evidence="8" id="KW-0949">S-adenosyl-L-methionine</keyword>
<dbReference type="Gene3D" id="3.40.50.150">
    <property type="entry name" value="Vaccinia Virus protein VP39"/>
    <property type="match status" value="1"/>
</dbReference>
<dbReference type="GO" id="GO:0004719">
    <property type="term" value="F:protein-L-isoaspartate (D-aspartate) O-methyltransferase activity"/>
    <property type="evidence" value="ECO:0007669"/>
    <property type="project" value="UniProtKB-EC"/>
</dbReference>
<organism evidence="12 13">
    <name type="scientific">Paenochrobactrum gallinarii</name>
    <dbReference type="NCBI Taxonomy" id="643673"/>
    <lineage>
        <taxon>Bacteria</taxon>
        <taxon>Pseudomonadati</taxon>
        <taxon>Pseudomonadota</taxon>
        <taxon>Alphaproteobacteria</taxon>
        <taxon>Hyphomicrobiales</taxon>
        <taxon>Brucellaceae</taxon>
        <taxon>Paenochrobactrum</taxon>
    </lineage>
</organism>
<comment type="similarity">
    <text evidence="2">Belongs to the methyltransferase superfamily. L-isoaspartyl/D-aspartyl protein methyltransferase family.</text>
</comment>
<evidence type="ECO:0000256" key="2">
    <source>
        <dbReference type="ARBA" id="ARBA00005369"/>
    </source>
</evidence>
<dbReference type="GO" id="GO:0005737">
    <property type="term" value="C:cytoplasm"/>
    <property type="evidence" value="ECO:0007669"/>
    <property type="project" value="UniProtKB-SubCell"/>
</dbReference>